<keyword evidence="12" id="KW-1185">Reference proteome</keyword>
<dbReference type="AlphaFoldDB" id="A0A0C3I8L6"/>
<evidence type="ECO:0000256" key="7">
    <source>
        <dbReference type="ARBA" id="ARBA00022989"/>
    </source>
</evidence>
<accession>A0A0C3I8L6</accession>
<dbReference type="SUPFAM" id="SSF141868">
    <property type="entry name" value="EAL domain-like"/>
    <property type="match status" value="1"/>
</dbReference>
<feature type="domain" description="EAL" evidence="10">
    <location>
        <begin position="241"/>
        <end position="493"/>
    </location>
</feature>
<comment type="catalytic activity">
    <reaction evidence="9">
        <text>3',3'-c-di-GMP + H2O = 5'-phosphoguanylyl(3'-&gt;5')guanosine + H(+)</text>
        <dbReference type="Rhea" id="RHEA:24902"/>
        <dbReference type="ChEBI" id="CHEBI:15377"/>
        <dbReference type="ChEBI" id="CHEBI:15378"/>
        <dbReference type="ChEBI" id="CHEBI:58754"/>
        <dbReference type="ChEBI" id="CHEBI:58805"/>
        <dbReference type="EC" id="3.1.4.52"/>
    </reaction>
</comment>
<dbReference type="SMART" id="SM00052">
    <property type="entry name" value="EAL"/>
    <property type="match status" value="1"/>
</dbReference>
<evidence type="ECO:0000256" key="3">
    <source>
        <dbReference type="ARBA" id="ARBA00022475"/>
    </source>
</evidence>
<evidence type="ECO:0000256" key="6">
    <source>
        <dbReference type="ARBA" id="ARBA00022801"/>
    </source>
</evidence>
<keyword evidence="7" id="KW-1133">Transmembrane helix</keyword>
<dbReference type="InterPro" id="IPR024744">
    <property type="entry name" value="CSS-motif_dom"/>
</dbReference>
<dbReference type="InterPro" id="IPR050706">
    <property type="entry name" value="Cyclic-di-GMP_PDE-like"/>
</dbReference>
<evidence type="ECO:0000256" key="1">
    <source>
        <dbReference type="ARBA" id="ARBA00004651"/>
    </source>
</evidence>
<sequence length="495" mass="56664">MFILSLLTSLFSAMLFSYQLQQDEQEDFTADVLEYTEMVTDQLASVLSATEQLSDFKCTKEHINKLREIAQVNLEVFDVGYIVDDEVFCTANWGKITPIKLQAQDVGSQNGYRFYSNEKNLYDISNHYNITAKNHFFAVNIAISYSRMIKSTPNHPFKIYSSSNSGYIFDEYTFKQVKRGPLSLSLETNLCSEKYDYCVKSSNSNAGLAHYSGKTKQLILFLSIIFAYLVTHLAKMVMVSNQSIESRFRKALINKSLFMEYQPIVAIQDGKIMGVESLVRWKDDVFGYVPPDLFIGIAEKRGLYPQLAHFTAKRSISDMAPILRDNPLFSVGINVGSYEVLDHGFLLFLEKVAKKQRVRPEQIKIEITESIDVALADLTDFSNRARQLGFMVVLDDFGTGVSNLVWLTEVNFDYIKIDRVFVNALNFDVKKGMVNSIMELIANLGREVVFEGVETEYEYHMIKERCKYGYVQGWLFYKSLPFTELQSLLKSKSLD</sequence>
<evidence type="ECO:0000256" key="8">
    <source>
        <dbReference type="ARBA" id="ARBA00023136"/>
    </source>
</evidence>
<proteinExistence type="predicted"/>
<dbReference type="STRING" id="50718.SU60_12395"/>
<reference evidence="11 12" key="1">
    <citation type="submission" date="2015-01" db="EMBL/GenBank/DDBJ databases">
        <title>Draft genome of Vibrio mytili type strain CAIM 528.</title>
        <authorList>
            <person name="Gonzalez-Castillo A."/>
            <person name="Gomez-Gil B."/>
            <person name="Enciso-Ibarra J."/>
        </authorList>
    </citation>
    <scope>NUCLEOTIDE SEQUENCE [LARGE SCALE GENOMIC DNA]</scope>
    <source>
        <strain evidence="11 12">CAIM 528</strain>
    </source>
</reference>
<dbReference type="InterPro" id="IPR035919">
    <property type="entry name" value="EAL_sf"/>
</dbReference>
<dbReference type="CDD" id="cd01948">
    <property type="entry name" value="EAL"/>
    <property type="match status" value="1"/>
</dbReference>
<dbReference type="PANTHER" id="PTHR33121:SF79">
    <property type="entry name" value="CYCLIC DI-GMP PHOSPHODIESTERASE PDED-RELATED"/>
    <property type="match status" value="1"/>
</dbReference>
<evidence type="ECO:0000256" key="5">
    <source>
        <dbReference type="ARBA" id="ARBA00022692"/>
    </source>
</evidence>
<evidence type="ECO:0000313" key="12">
    <source>
        <dbReference type="Proteomes" id="UP000031977"/>
    </source>
</evidence>
<evidence type="ECO:0000259" key="10">
    <source>
        <dbReference type="PROSITE" id="PS50883"/>
    </source>
</evidence>
<dbReference type="EMBL" id="JXOK01000049">
    <property type="protein sequence ID" value="KIN10622.1"/>
    <property type="molecule type" value="Genomic_DNA"/>
</dbReference>
<protein>
    <recommendedName>
        <fullName evidence="2">cyclic-guanylate-specific phosphodiesterase</fullName>
        <ecNumber evidence="2">3.1.4.52</ecNumber>
    </recommendedName>
</protein>
<keyword evidence="6" id="KW-0378">Hydrolase</keyword>
<evidence type="ECO:0000313" key="11">
    <source>
        <dbReference type="EMBL" id="KIN10622.1"/>
    </source>
</evidence>
<evidence type="ECO:0000256" key="4">
    <source>
        <dbReference type="ARBA" id="ARBA00022636"/>
    </source>
</evidence>
<keyword evidence="3" id="KW-1003">Cell membrane</keyword>
<dbReference type="InterPro" id="IPR001633">
    <property type="entry name" value="EAL_dom"/>
</dbReference>
<name>A0A0C3I8L6_9VIBR</name>
<gene>
    <name evidence="11" type="ORF">SU60_12395</name>
</gene>
<dbReference type="PROSITE" id="PS50883">
    <property type="entry name" value="EAL"/>
    <property type="match status" value="1"/>
</dbReference>
<keyword evidence="4" id="KW-0973">c-di-GMP</keyword>
<comment type="caution">
    <text evidence="11">The sequence shown here is derived from an EMBL/GenBank/DDBJ whole genome shotgun (WGS) entry which is preliminary data.</text>
</comment>
<dbReference type="Proteomes" id="UP000031977">
    <property type="component" value="Unassembled WGS sequence"/>
</dbReference>
<dbReference type="GO" id="GO:0005886">
    <property type="term" value="C:plasma membrane"/>
    <property type="evidence" value="ECO:0007669"/>
    <property type="project" value="UniProtKB-SubCell"/>
</dbReference>
<evidence type="ECO:0000256" key="2">
    <source>
        <dbReference type="ARBA" id="ARBA00012282"/>
    </source>
</evidence>
<evidence type="ECO:0000256" key="9">
    <source>
        <dbReference type="ARBA" id="ARBA00034290"/>
    </source>
</evidence>
<keyword evidence="8" id="KW-0472">Membrane</keyword>
<dbReference type="EC" id="3.1.4.52" evidence="2"/>
<dbReference type="PANTHER" id="PTHR33121">
    <property type="entry name" value="CYCLIC DI-GMP PHOSPHODIESTERASE PDEF"/>
    <property type="match status" value="1"/>
</dbReference>
<organism evidence="11 12">
    <name type="scientific">Vibrio mytili</name>
    <dbReference type="NCBI Taxonomy" id="50718"/>
    <lineage>
        <taxon>Bacteria</taxon>
        <taxon>Pseudomonadati</taxon>
        <taxon>Pseudomonadota</taxon>
        <taxon>Gammaproteobacteria</taxon>
        <taxon>Vibrionales</taxon>
        <taxon>Vibrionaceae</taxon>
        <taxon>Vibrio</taxon>
    </lineage>
</organism>
<comment type="subcellular location">
    <subcellularLocation>
        <location evidence="1">Cell membrane</location>
        <topology evidence="1">Multi-pass membrane protein</topology>
    </subcellularLocation>
</comment>
<keyword evidence="5" id="KW-0812">Transmembrane</keyword>
<dbReference type="Pfam" id="PF12792">
    <property type="entry name" value="CSS-motif"/>
    <property type="match status" value="1"/>
</dbReference>
<dbReference type="Gene3D" id="3.20.20.450">
    <property type="entry name" value="EAL domain"/>
    <property type="match status" value="1"/>
</dbReference>
<dbReference type="Pfam" id="PF00563">
    <property type="entry name" value="EAL"/>
    <property type="match status" value="1"/>
</dbReference>
<dbReference type="GO" id="GO:0071111">
    <property type="term" value="F:cyclic-guanylate-specific phosphodiesterase activity"/>
    <property type="evidence" value="ECO:0007669"/>
    <property type="project" value="UniProtKB-EC"/>
</dbReference>